<organism evidence="1 2">
    <name type="scientific">Hemibagrus wyckioides</name>
    <dbReference type="NCBI Taxonomy" id="337641"/>
    <lineage>
        <taxon>Eukaryota</taxon>
        <taxon>Metazoa</taxon>
        <taxon>Chordata</taxon>
        <taxon>Craniata</taxon>
        <taxon>Vertebrata</taxon>
        <taxon>Euteleostomi</taxon>
        <taxon>Actinopterygii</taxon>
        <taxon>Neopterygii</taxon>
        <taxon>Teleostei</taxon>
        <taxon>Ostariophysi</taxon>
        <taxon>Siluriformes</taxon>
        <taxon>Bagridae</taxon>
        <taxon>Hemibagrus</taxon>
    </lineage>
</organism>
<name>A0A9D3P134_9TELE</name>
<dbReference type="GO" id="GO:0051082">
    <property type="term" value="F:unfolded protein binding"/>
    <property type="evidence" value="ECO:0007669"/>
    <property type="project" value="InterPro"/>
</dbReference>
<evidence type="ECO:0000313" key="1">
    <source>
        <dbReference type="EMBL" id="KAG7332725.1"/>
    </source>
</evidence>
<dbReference type="InterPro" id="IPR052789">
    <property type="entry name" value="SSUH2_homolog"/>
</dbReference>
<evidence type="ECO:0000313" key="2">
    <source>
        <dbReference type="Proteomes" id="UP000824219"/>
    </source>
</evidence>
<dbReference type="Proteomes" id="UP000824219">
    <property type="component" value="Linkage Group LG05"/>
</dbReference>
<evidence type="ECO:0008006" key="3">
    <source>
        <dbReference type="Google" id="ProtNLM"/>
    </source>
</evidence>
<sequence length="386" mass="42724">MDRRPVYNDYGTIQGIDNPGYISSAPSAPAMSGAPAVPTAPPTGFYDTVPGYEGTLAGGGGFLPPPMPSAPLPAADNLPAQTNWNITSISEEAAREAFMGYASSKCCYSTAPVREGVITNLEPFNTYRYRLETFAETRSTEWSHEPYTGQPVDAFIQPAPAPWAITAQTPTFFQDQTQNIRVPYTSSVKSCHTCMGMGKMPCKDCAGSGNKLCWVCNGSGFRHGTDRCTHCNGRGRENCTRCHGNGSRDCETCRGKRQLLIFITLKIQWNTYKDDYVVEQLSGLNSENLNKVTGRAMFTDSQYMLYPVRGFPSASLSQASERLIREHQSKYFQTSRILQQRHTIELIPITRVNYAWKGKTHSYFVFGNENSVHTDSYPATCCCSVM</sequence>
<comment type="caution">
    <text evidence="1">The sequence shown here is derived from an EMBL/GenBank/DDBJ whole genome shotgun (WGS) entry which is preliminary data.</text>
</comment>
<dbReference type="OrthoDB" id="3355217at2759"/>
<dbReference type="PANTHER" id="PTHR48465:SF1">
    <property type="entry name" value="PROTEIN SSUH2 HOMOLOG"/>
    <property type="match status" value="1"/>
</dbReference>
<protein>
    <recommendedName>
        <fullName evidence="3">Protein SSUH2 homolog</fullName>
    </recommendedName>
</protein>
<gene>
    <name evidence="1" type="ORF">KOW79_004559</name>
</gene>
<dbReference type="EMBL" id="JAHKSW010000005">
    <property type="protein sequence ID" value="KAG7332725.1"/>
    <property type="molecule type" value="Genomic_DNA"/>
</dbReference>
<reference evidence="1 2" key="1">
    <citation type="submission" date="2021-06" db="EMBL/GenBank/DDBJ databases">
        <title>Chromosome-level genome assembly of the red-tail catfish (Hemibagrus wyckioides).</title>
        <authorList>
            <person name="Shao F."/>
        </authorList>
    </citation>
    <scope>NUCLEOTIDE SEQUENCE [LARGE SCALE GENOMIC DNA]</scope>
    <source>
        <strain evidence="1">EC202008001</strain>
        <tissue evidence="1">Blood</tissue>
    </source>
</reference>
<accession>A0A9D3P134</accession>
<dbReference type="AlphaFoldDB" id="A0A9D3P134"/>
<dbReference type="PANTHER" id="PTHR48465">
    <property type="entry name" value="PROTEIN SSUH2 HOMOLOG"/>
    <property type="match status" value="1"/>
</dbReference>
<proteinExistence type="predicted"/>
<dbReference type="InterPro" id="IPR001305">
    <property type="entry name" value="HSP_DnaJ_Cys-rich_dom"/>
</dbReference>
<keyword evidence="2" id="KW-1185">Reference proteome</keyword>
<dbReference type="GO" id="GO:0031072">
    <property type="term" value="F:heat shock protein binding"/>
    <property type="evidence" value="ECO:0007669"/>
    <property type="project" value="InterPro"/>
</dbReference>
<dbReference type="CDD" id="cd10719">
    <property type="entry name" value="DnaJ_zf"/>
    <property type="match status" value="1"/>
</dbReference>